<comment type="caution">
    <text evidence="2">The sequence shown here is derived from an EMBL/GenBank/DDBJ whole genome shotgun (WGS) entry which is preliminary data.</text>
</comment>
<dbReference type="RefSeq" id="WP_284057008.1">
    <property type="nucleotide sequence ID" value="NZ_JAMSLR010000005.1"/>
</dbReference>
<organism evidence="2 3">
    <name type="scientific">Thermalbibacter longus</name>
    <dbReference type="NCBI Taxonomy" id="2951981"/>
    <lineage>
        <taxon>Bacteria</taxon>
        <taxon>Pseudomonadati</taxon>
        <taxon>Thermomicrobiota</taxon>
        <taxon>Thermomicrobia</taxon>
        <taxon>Thermomicrobiales</taxon>
        <taxon>Thermomicrobiaceae</taxon>
        <taxon>Thermalbibacter</taxon>
    </lineage>
</organism>
<dbReference type="Proteomes" id="UP001165306">
    <property type="component" value="Unassembled WGS sequence"/>
</dbReference>
<reference evidence="2" key="1">
    <citation type="submission" date="2022-06" db="EMBL/GenBank/DDBJ databases">
        <title>CFH 74404 Thermomicrobiaceae sp.</title>
        <authorList>
            <person name="Ming H."/>
            <person name="Li W.-J."/>
            <person name="Zhao Z."/>
        </authorList>
    </citation>
    <scope>NUCLEOTIDE SEQUENCE</scope>
    <source>
        <strain evidence="2">CFH 74404</strain>
    </source>
</reference>
<evidence type="ECO:0000313" key="3">
    <source>
        <dbReference type="Proteomes" id="UP001165306"/>
    </source>
</evidence>
<feature type="transmembrane region" description="Helical" evidence="1">
    <location>
        <begin position="154"/>
        <end position="172"/>
    </location>
</feature>
<gene>
    <name evidence="2" type="ORF">NET02_08720</name>
</gene>
<keyword evidence="1" id="KW-0472">Membrane</keyword>
<dbReference type="EMBL" id="JAMSLR010000005">
    <property type="protein sequence ID" value="MCM8749226.1"/>
    <property type="molecule type" value="Genomic_DNA"/>
</dbReference>
<dbReference type="AlphaFoldDB" id="A0AA41WGY7"/>
<evidence type="ECO:0000256" key="1">
    <source>
        <dbReference type="SAM" id="Phobius"/>
    </source>
</evidence>
<keyword evidence="1" id="KW-1133">Transmembrane helix</keyword>
<evidence type="ECO:0000313" key="2">
    <source>
        <dbReference type="EMBL" id="MCM8749226.1"/>
    </source>
</evidence>
<accession>A0AA41WGY7</accession>
<protein>
    <submittedName>
        <fullName evidence="2">Prealbumin-like fold domain-containing protein</fullName>
    </submittedName>
</protein>
<sequence length="178" mass="18140">MVRPAVRLLAVCCVVLALVVTLLSVTARSAAAQLEFRVIKVACPGVPSFEPSTGRGIPPECTPAAGVSFTIQDTAGTVLATCTTNAQGLCVVTLPEGITVVVTEDVSTAPPGTVPLRNPITTQVLTEFAGAGFVNLPRSVAPATGRPWQGPGSIALVTTALGGGLVLTGWGLRRVRGR</sequence>
<keyword evidence="3" id="KW-1185">Reference proteome</keyword>
<keyword evidence="1" id="KW-0812">Transmembrane</keyword>
<proteinExistence type="predicted"/>
<name>A0AA41WGY7_9BACT</name>